<reference evidence="1 2" key="1">
    <citation type="submission" date="2015-07" db="EMBL/GenBank/DDBJ databases">
        <title>Isolation and Genomic Characterization of a Novel Halophilic Metal-Reducing Deltaproteobacterium from the Deep Subsurface.</title>
        <authorList>
            <person name="Badalamenti J.P."/>
            <person name="Summers Z.M."/>
            <person name="Gralnick J.A."/>
            <person name="Bond D.R."/>
        </authorList>
    </citation>
    <scope>NUCLEOTIDE SEQUENCE [LARGE SCALE GENOMIC DNA]</scope>
    <source>
        <strain evidence="1 2">WTL</strain>
    </source>
</reference>
<name>A0A0M3QG56_9BACT</name>
<dbReference type="Proteomes" id="UP000057158">
    <property type="component" value="Chromosome"/>
</dbReference>
<accession>A0A0M3QG56</accession>
<evidence type="ECO:0008006" key="3">
    <source>
        <dbReference type="Google" id="ProtNLM"/>
    </source>
</evidence>
<sequence>MSLVKTWYDTEAAASKYGVEKSRVLEWVEEGLVRCEREGETVVRVNIDDVRLQVEDLVREA</sequence>
<dbReference type="OrthoDB" id="5397962at2"/>
<gene>
    <name evidence="1" type="ORF">DSOUD_2470</name>
</gene>
<keyword evidence="2" id="KW-1185">Reference proteome</keyword>
<dbReference type="KEGG" id="des:DSOUD_2470"/>
<dbReference type="AlphaFoldDB" id="A0A0M3QG56"/>
<dbReference type="EMBL" id="CP010802">
    <property type="protein sequence ID" value="ALC17223.1"/>
    <property type="molecule type" value="Genomic_DNA"/>
</dbReference>
<protein>
    <recommendedName>
        <fullName evidence="3">MerR family transcriptional regulator</fullName>
    </recommendedName>
</protein>
<dbReference type="PATRIC" id="fig|1603606.3.peg.2669"/>
<organism evidence="1 2">
    <name type="scientific">Desulfuromonas soudanensis</name>
    <dbReference type="NCBI Taxonomy" id="1603606"/>
    <lineage>
        <taxon>Bacteria</taxon>
        <taxon>Pseudomonadati</taxon>
        <taxon>Thermodesulfobacteriota</taxon>
        <taxon>Desulfuromonadia</taxon>
        <taxon>Desulfuromonadales</taxon>
        <taxon>Desulfuromonadaceae</taxon>
        <taxon>Desulfuromonas</taxon>
    </lineage>
</organism>
<dbReference type="STRING" id="1603606.DSOUD_2470"/>
<proteinExistence type="predicted"/>
<evidence type="ECO:0000313" key="2">
    <source>
        <dbReference type="Proteomes" id="UP000057158"/>
    </source>
</evidence>
<dbReference type="RefSeq" id="WP_053551251.1">
    <property type="nucleotide sequence ID" value="NZ_CP010802.1"/>
</dbReference>
<evidence type="ECO:0000313" key="1">
    <source>
        <dbReference type="EMBL" id="ALC17223.1"/>
    </source>
</evidence>